<comment type="caution">
    <text evidence="2">The sequence shown here is derived from an EMBL/GenBank/DDBJ whole genome shotgun (WGS) entry which is preliminary data.</text>
</comment>
<feature type="region of interest" description="Disordered" evidence="1">
    <location>
        <begin position="131"/>
        <end position="152"/>
    </location>
</feature>
<dbReference type="AlphaFoldDB" id="A0AAQ4EX12"/>
<evidence type="ECO:0000313" key="2">
    <source>
        <dbReference type="EMBL" id="KAK8779396.1"/>
    </source>
</evidence>
<dbReference type="Proteomes" id="UP001321473">
    <property type="component" value="Unassembled WGS sequence"/>
</dbReference>
<feature type="non-terminal residue" evidence="2">
    <location>
        <position position="159"/>
    </location>
</feature>
<accession>A0AAQ4EX12</accession>
<name>A0AAQ4EX12_AMBAM</name>
<reference evidence="2 3" key="1">
    <citation type="journal article" date="2023" name="Arcadia Sci">
        <title>De novo assembly of a long-read Amblyomma americanum tick genome.</title>
        <authorList>
            <person name="Chou S."/>
            <person name="Poskanzer K.E."/>
            <person name="Rollins M."/>
            <person name="Thuy-Boun P.S."/>
        </authorList>
    </citation>
    <scope>NUCLEOTIDE SEQUENCE [LARGE SCALE GENOMIC DNA]</scope>
    <source>
        <strain evidence="2">F_SG_1</strain>
        <tissue evidence="2">Salivary glands</tissue>
    </source>
</reference>
<gene>
    <name evidence="2" type="ORF">V5799_019261</name>
</gene>
<organism evidence="2 3">
    <name type="scientific">Amblyomma americanum</name>
    <name type="common">Lone star tick</name>
    <dbReference type="NCBI Taxonomy" id="6943"/>
    <lineage>
        <taxon>Eukaryota</taxon>
        <taxon>Metazoa</taxon>
        <taxon>Ecdysozoa</taxon>
        <taxon>Arthropoda</taxon>
        <taxon>Chelicerata</taxon>
        <taxon>Arachnida</taxon>
        <taxon>Acari</taxon>
        <taxon>Parasitiformes</taxon>
        <taxon>Ixodida</taxon>
        <taxon>Ixodoidea</taxon>
        <taxon>Ixodidae</taxon>
        <taxon>Amblyomminae</taxon>
        <taxon>Amblyomma</taxon>
    </lineage>
</organism>
<dbReference type="EMBL" id="JARKHS020009852">
    <property type="protein sequence ID" value="KAK8779396.1"/>
    <property type="molecule type" value="Genomic_DNA"/>
</dbReference>
<sequence length="159" mass="17562">MPALPLIQNMVRHLKQEVIYKADCHGTGIIPEASSERDDWKQKAEGATQALKSLHDTLRRLGSTVEGLQNNLGDLGSRLRCAETLAASAQMTHRSSTAVRTRFLNHNSNSSSAYPGLLFGTRTAQLLEEIESDSDRSWSPQSDGSHESLRDVDELFLDV</sequence>
<evidence type="ECO:0000256" key="1">
    <source>
        <dbReference type="SAM" id="MobiDB-lite"/>
    </source>
</evidence>
<keyword evidence="3" id="KW-1185">Reference proteome</keyword>
<evidence type="ECO:0000313" key="3">
    <source>
        <dbReference type="Proteomes" id="UP001321473"/>
    </source>
</evidence>
<protein>
    <submittedName>
        <fullName evidence="2">Uncharacterized protein</fullName>
    </submittedName>
</protein>
<proteinExistence type="predicted"/>